<feature type="transmembrane region" description="Helical" evidence="2">
    <location>
        <begin position="7"/>
        <end position="30"/>
    </location>
</feature>
<dbReference type="VEuPathDB" id="AmoebaDB:NAEGRDRAFT_67736"/>
<proteinExistence type="predicted"/>
<evidence type="ECO:0000313" key="4">
    <source>
        <dbReference type="Proteomes" id="UP000006671"/>
    </source>
</evidence>
<feature type="transmembrane region" description="Helical" evidence="2">
    <location>
        <begin position="91"/>
        <end position="115"/>
    </location>
</feature>
<feature type="compositionally biased region" description="Polar residues" evidence="1">
    <location>
        <begin position="171"/>
        <end position="181"/>
    </location>
</feature>
<evidence type="ECO:0000313" key="3">
    <source>
        <dbReference type="EMBL" id="EFC44245.1"/>
    </source>
</evidence>
<keyword evidence="2" id="KW-0812">Transmembrane</keyword>
<dbReference type="AlphaFoldDB" id="D2VFT4"/>
<feature type="region of interest" description="Disordered" evidence="1">
    <location>
        <begin position="165"/>
        <end position="204"/>
    </location>
</feature>
<sequence length="268" mass="30065">MTYLLNALTIIYIFMSFIIKAAISVFYLLFKLDLTSDKVLLPVYMICLVVDLAMIVTQTIFFNVNGFRVMKVIGERQKSKSSKNGKDNKSHYVKIMVLQSALTFCALFQILAIIFEPLTRQTGIMVWGPLRDFVNSFGILSFAIVVLFLYNPVLVEKVSKSSNNKVKNGKTMGSMSYNESTRSTHSDSETTHNHSHQSSQKQPTTSNFLTVDYHYKDSMSVGSSSSFTHNDEGSSTISVVEIGSSQEDQFSIELQSKPVIINVEQTNL</sequence>
<evidence type="ECO:0000256" key="2">
    <source>
        <dbReference type="SAM" id="Phobius"/>
    </source>
</evidence>
<keyword evidence="2" id="KW-0472">Membrane</keyword>
<dbReference type="EMBL" id="GG738869">
    <property type="protein sequence ID" value="EFC44245.1"/>
    <property type="molecule type" value="Genomic_DNA"/>
</dbReference>
<organism evidence="4">
    <name type="scientific">Naegleria gruberi</name>
    <name type="common">Amoeba</name>
    <dbReference type="NCBI Taxonomy" id="5762"/>
    <lineage>
        <taxon>Eukaryota</taxon>
        <taxon>Discoba</taxon>
        <taxon>Heterolobosea</taxon>
        <taxon>Tetramitia</taxon>
        <taxon>Eutetramitia</taxon>
        <taxon>Vahlkampfiidae</taxon>
        <taxon>Naegleria</taxon>
    </lineage>
</organism>
<dbReference type="RefSeq" id="XP_002676989.1">
    <property type="nucleotide sequence ID" value="XM_002676943.1"/>
</dbReference>
<dbReference type="GeneID" id="8848120"/>
<feature type="transmembrane region" description="Helical" evidence="2">
    <location>
        <begin position="135"/>
        <end position="155"/>
    </location>
</feature>
<evidence type="ECO:0000256" key="1">
    <source>
        <dbReference type="SAM" id="MobiDB-lite"/>
    </source>
</evidence>
<keyword evidence="4" id="KW-1185">Reference proteome</keyword>
<reference evidence="3 4" key="1">
    <citation type="journal article" date="2010" name="Cell">
        <title>The genome of Naegleria gruberi illuminates early eukaryotic versatility.</title>
        <authorList>
            <person name="Fritz-Laylin L.K."/>
            <person name="Prochnik S.E."/>
            <person name="Ginger M.L."/>
            <person name="Dacks J.B."/>
            <person name="Carpenter M.L."/>
            <person name="Field M.C."/>
            <person name="Kuo A."/>
            <person name="Paredez A."/>
            <person name="Chapman J."/>
            <person name="Pham J."/>
            <person name="Shu S."/>
            <person name="Neupane R."/>
            <person name="Cipriano M."/>
            <person name="Mancuso J."/>
            <person name="Tu H."/>
            <person name="Salamov A."/>
            <person name="Lindquist E."/>
            <person name="Shapiro H."/>
            <person name="Lucas S."/>
            <person name="Grigoriev I.V."/>
            <person name="Cande W.Z."/>
            <person name="Fulton C."/>
            <person name="Rokhsar D.S."/>
            <person name="Dawson S.C."/>
        </authorList>
    </citation>
    <scope>NUCLEOTIDE SEQUENCE [LARGE SCALE GENOMIC DNA]</scope>
    <source>
        <strain evidence="3 4">NEG-M</strain>
    </source>
</reference>
<name>D2VFT4_NAEGR</name>
<feature type="transmembrane region" description="Helical" evidence="2">
    <location>
        <begin position="42"/>
        <end position="70"/>
    </location>
</feature>
<feature type="compositionally biased region" description="Basic and acidic residues" evidence="1">
    <location>
        <begin position="182"/>
        <end position="192"/>
    </location>
</feature>
<dbReference type="InParanoid" id="D2VFT4"/>
<dbReference type="Proteomes" id="UP000006671">
    <property type="component" value="Unassembled WGS sequence"/>
</dbReference>
<protein>
    <submittedName>
        <fullName evidence="3">Predicted protein</fullName>
    </submittedName>
</protein>
<accession>D2VFT4</accession>
<gene>
    <name evidence="3" type="ORF">NAEGRDRAFT_67736</name>
</gene>
<keyword evidence="2" id="KW-1133">Transmembrane helix</keyword>
<dbReference type="KEGG" id="ngr:NAEGRDRAFT_67736"/>